<dbReference type="RefSeq" id="WP_189450990.1">
    <property type="nucleotide sequence ID" value="NZ_BMXY01000005.1"/>
</dbReference>
<organism evidence="2 3">
    <name type="scientific">Cognatilysobacter xinjiangensis</name>
    <dbReference type="NCBI Taxonomy" id="546892"/>
    <lineage>
        <taxon>Bacteria</taxon>
        <taxon>Pseudomonadati</taxon>
        <taxon>Pseudomonadota</taxon>
        <taxon>Gammaproteobacteria</taxon>
        <taxon>Lysobacterales</taxon>
        <taxon>Lysobacteraceae</taxon>
        <taxon>Cognatilysobacter</taxon>
    </lineage>
</organism>
<keyword evidence="1" id="KW-0732">Signal</keyword>
<evidence type="ECO:0000256" key="1">
    <source>
        <dbReference type="SAM" id="SignalP"/>
    </source>
</evidence>
<evidence type="ECO:0008006" key="4">
    <source>
        <dbReference type="Google" id="ProtNLM"/>
    </source>
</evidence>
<reference evidence="3" key="1">
    <citation type="journal article" date="2019" name="Int. J. Syst. Evol. Microbiol.">
        <title>The Global Catalogue of Microorganisms (GCM) 10K type strain sequencing project: providing services to taxonomists for standard genome sequencing and annotation.</title>
        <authorList>
            <consortium name="The Broad Institute Genomics Platform"/>
            <consortium name="The Broad Institute Genome Sequencing Center for Infectious Disease"/>
            <person name="Wu L."/>
            <person name="Ma J."/>
        </authorList>
    </citation>
    <scope>NUCLEOTIDE SEQUENCE [LARGE SCALE GENOMIC DNA]</scope>
    <source>
        <strain evidence="3">KCTC 22558</strain>
    </source>
</reference>
<sequence length="109" mass="11482">MIRVLKASALPTALVFALAACTGTPASPETPPPMTDPQPPAAAQCNVEPARALVGKQGTAENVEQARRLSGATVARVIKPGMMVTMEFREDRLNVDLDEAGVIRNVRCG</sequence>
<dbReference type="PROSITE" id="PS51257">
    <property type="entry name" value="PROKAR_LIPOPROTEIN"/>
    <property type="match status" value="1"/>
</dbReference>
<dbReference type="PANTHER" id="PTHR39600:SF1">
    <property type="entry name" value="PEPTIDASE INHIBITOR I78 FAMILY PROTEIN"/>
    <property type="match status" value="1"/>
</dbReference>
<evidence type="ECO:0000313" key="2">
    <source>
        <dbReference type="EMBL" id="GGZ71732.1"/>
    </source>
</evidence>
<accession>A0ABQ3C7S3</accession>
<protein>
    <recommendedName>
        <fullName evidence="4">Peptidase inhibitor I78 family protein</fullName>
    </recommendedName>
</protein>
<dbReference type="Pfam" id="PF11720">
    <property type="entry name" value="Inhibitor_I78"/>
    <property type="match status" value="1"/>
</dbReference>
<evidence type="ECO:0000313" key="3">
    <source>
        <dbReference type="Proteomes" id="UP000643403"/>
    </source>
</evidence>
<dbReference type="PANTHER" id="PTHR39600">
    <property type="entry name" value="PEPTIDASE INHIBITOR I78 FAMILY PROTEIN"/>
    <property type="match status" value="1"/>
</dbReference>
<dbReference type="Gene3D" id="3.30.10.10">
    <property type="entry name" value="Trypsin Inhibitor V, subunit A"/>
    <property type="match status" value="1"/>
</dbReference>
<comment type="caution">
    <text evidence="2">The sequence shown here is derived from an EMBL/GenBank/DDBJ whole genome shotgun (WGS) entry which is preliminary data.</text>
</comment>
<dbReference type="EMBL" id="BMXY01000005">
    <property type="protein sequence ID" value="GGZ71732.1"/>
    <property type="molecule type" value="Genomic_DNA"/>
</dbReference>
<feature type="signal peptide" evidence="1">
    <location>
        <begin position="1"/>
        <end position="19"/>
    </location>
</feature>
<dbReference type="InterPro" id="IPR021719">
    <property type="entry name" value="Prot_inh_I78"/>
</dbReference>
<dbReference type="Proteomes" id="UP000643403">
    <property type="component" value="Unassembled WGS sequence"/>
</dbReference>
<feature type="chain" id="PRO_5046416368" description="Peptidase inhibitor I78 family protein" evidence="1">
    <location>
        <begin position="20"/>
        <end position="109"/>
    </location>
</feature>
<name>A0ABQ3C7S3_9GAMM</name>
<keyword evidence="3" id="KW-1185">Reference proteome</keyword>
<proteinExistence type="predicted"/>
<gene>
    <name evidence="2" type="ORF">GCM10008101_27460</name>
</gene>